<dbReference type="EMBL" id="FMZW01000054">
    <property type="protein sequence ID" value="SDF39947.1"/>
    <property type="molecule type" value="Genomic_DNA"/>
</dbReference>
<organism evidence="1 2">
    <name type="scientific">Bradyrhizobium brasilense</name>
    <dbReference type="NCBI Taxonomy" id="1419277"/>
    <lineage>
        <taxon>Bacteria</taxon>
        <taxon>Pseudomonadati</taxon>
        <taxon>Pseudomonadota</taxon>
        <taxon>Alphaproteobacteria</taxon>
        <taxon>Hyphomicrobiales</taxon>
        <taxon>Nitrobacteraceae</taxon>
        <taxon>Bradyrhizobium</taxon>
    </lineage>
</organism>
<proteinExistence type="predicted"/>
<gene>
    <name evidence="1" type="ORF">SAMN05216337_105412</name>
</gene>
<dbReference type="Proteomes" id="UP000199245">
    <property type="component" value="Unassembled WGS sequence"/>
</dbReference>
<name>A0A1G7KRU2_9BRAD</name>
<protein>
    <submittedName>
        <fullName evidence="1">Uncharacterized protein</fullName>
    </submittedName>
</protein>
<accession>A0A1G7KRU2</accession>
<sequence>MFNGEALVWRYKTLGYRTICLSVPAQLRGVRLGDTHGWLSYDNAIISDMV</sequence>
<evidence type="ECO:0000313" key="2">
    <source>
        <dbReference type="Proteomes" id="UP000199245"/>
    </source>
</evidence>
<evidence type="ECO:0000313" key="1">
    <source>
        <dbReference type="EMBL" id="SDF39947.1"/>
    </source>
</evidence>
<reference evidence="1 2" key="1">
    <citation type="submission" date="2016-10" db="EMBL/GenBank/DDBJ databases">
        <authorList>
            <person name="de Groot N.N."/>
        </authorList>
    </citation>
    <scope>NUCLEOTIDE SEQUENCE [LARGE SCALE GENOMIC DNA]</scope>
    <source>
        <strain evidence="1 2">R5</strain>
    </source>
</reference>
<dbReference type="AlphaFoldDB" id="A0A1G7KRU2"/>